<protein>
    <recommendedName>
        <fullName evidence="4">Cyclin-dependent kinase inhibitor domain-containing protein</fullName>
    </recommendedName>
</protein>
<dbReference type="GO" id="GO:0051726">
    <property type="term" value="P:regulation of cell cycle"/>
    <property type="evidence" value="ECO:0007669"/>
    <property type="project" value="InterPro"/>
</dbReference>
<keyword evidence="2" id="KW-0649">Protein kinase inhibitor</keyword>
<evidence type="ECO:0000256" key="1">
    <source>
        <dbReference type="ARBA" id="ARBA00010274"/>
    </source>
</evidence>
<feature type="region of interest" description="Disordered" evidence="3">
    <location>
        <begin position="230"/>
        <end position="268"/>
    </location>
</feature>
<dbReference type="Pfam" id="PF02234">
    <property type="entry name" value="CDI"/>
    <property type="match status" value="1"/>
</dbReference>
<comment type="caution">
    <text evidence="5">The sequence shown here is derived from an EMBL/GenBank/DDBJ whole genome shotgun (WGS) entry which is preliminary data.</text>
</comment>
<organism evidence="5 6">
    <name type="scientific">Vanilla planifolia</name>
    <name type="common">Vanilla</name>
    <dbReference type="NCBI Taxonomy" id="51239"/>
    <lineage>
        <taxon>Eukaryota</taxon>
        <taxon>Viridiplantae</taxon>
        <taxon>Streptophyta</taxon>
        <taxon>Embryophyta</taxon>
        <taxon>Tracheophyta</taxon>
        <taxon>Spermatophyta</taxon>
        <taxon>Magnoliopsida</taxon>
        <taxon>Liliopsida</taxon>
        <taxon>Asparagales</taxon>
        <taxon>Orchidaceae</taxon>
        <taxon>Vanilloideae</taxon>
        <taxon>Vanilleae</taxon>
        <taxon>Vanilla</taxon>
    </lineage>
</organism>
<dbReference type="AlphaFoldDB" id="A0A835VJK0"/>
<accession>A0A835VJK0</accession>
<gene>
    <name evidence="5" type="ORF">HPP92_004079</name>
</gene>
<evidence type="ECO:0000313" key="5">
    <source>
        <dbReference type="EMBL" id="KAG0499388.1"/>
    </source>
</evidence>
<dbReference type="Proteomes" id="UP000636800">
    <property type="component" value="Chromosome 1"/>
</dbReference>
<dbReference type="InterPro" id="IPR044898">
    <property type="entry name" value="CDI_dom_sf"/>
</dbReference>
<dbReference type="GO" id="GO:0005634">
    <property type="term" value="C:nucleus"/>
    <property type="evidence" value="ECO:0007669"/>
    <property type="project" value="InterPro"/>
</dbReference>
<dbReference type="PANTHER" id="PTHR46776">
    <property type="entry name" value="CYCLIN-DEPENDENT KINASE INHIBITOR 4-RELATED"/>
    <property type="match status" value="1"/>
</dbReference>
<feature type="domain" description="Cyclin-dependent kinase inhibitor" evidence="4">
    <location>
        <begin position="280"/>
        <end position="324"/>
    </location>
</feature>
<feature type="compositionally biased region" description="Basic and acidic residues" evidence="3">
    <location>
        <begin position="243"/>
        <end position="252"/>
    </location>
</feature>
<dbReference type="EMBL" id="JADCNL010000001">
    <property type="protein sequence ID" value="KAG0499388.1"/>
    <property type="molecule type" value="Genomic_DNA"/>
</dbReference>
<dbReference type="InterPro" id="IPR044275">
    <property type="entry name" value="KRP"/>
</dbReference>
<evidence type="ECO:0000256" key="2">
    <source>
        <dbReference type="ARBA" id="ARBA00023013"/>
    </source>
</evidence>
<sequence length="327" mass="36862">MHPDRPSDTGLVYGRRLFGERFGVRGSFHAWKPLLLGHPKVCSVARNLQAVTGTTGGWRLFDNGQRSPTPRAAIRGNVIAFVALLHKNSLPSRPLGFLLVYCLGEGERDREVERKREMRKYTRKRRKIAEVAVTEETQLVGVKTRARTLALASAAEMRRGEGCPKRAKAGDVRTAYLQLRSRSLVMTHPHSNGARNSLGKSYGSDGRGRISRCSSISSCEAVEVEGLRGSNEKCENHGSSTHFADRNGDWRDITPSNNHSRETESTADRDLLQDCRPQLWIPSAAEIEQFFAKAEKCEKQRFTSKYNFDFDNEIPLAGRYEWIRMKP</sequence>
<dbReference type="GO" id="GO:0004861">
    <property type="term" value="F:cyclin-dependent protein serine/threonine kinase inhibitor activity"/>
    <property type="evidence" value="ECO:0007669"/>
    <property type="project" value="InterPro"/>
</dbReference>
<dbReference type="InterPro" id="IPR003175">
    <property type="entry name" value="CDI_dom"/>
</dbReference>
<reference evidence="5 6" key="1">
    <citation type="journal article" date="2020" name="Nat. Food">
        <title>A phased Vanilla planifolia genome enables genetic improvement of flavour and production.</title>
        <authorList>
            <person name="Hasing T."/>
            <person name="Tang H."/>
            <person name="Brym M."/>
            <person name="Khazi F."/>
            <person name="Huang T."/>
            <person name="Chambers A.H."/>
        </authorList>
    </citation>
    <scope>NUCLEOTIDE SEQUENCE [LARGE SCALE GENOMIC DNA]</scope>
    <source>
        <tissue evidence="5">Leaf</tissue>
    </source>
</reference>
<proteinExistence type="inferred from homology"/>
<evidence type="ECO:0000256" key="3">
    <source>
        <dbReference type="SAM" id="MobiDB-lite"/>
    </source>
</evidence>
<feature type="compositionally biased region" description="Basic and acidic residues" evidence="3">
    <location>
        <begin position="259"/>
        <end position="268"/>
    </location>
</feature>
<comment type="similarity">
    <text evidence="1">Belongs to the CDI family. ICK/KRP subfamily.</text>
</comment>
<dbReference type="Gene3D" id="4.10.365.10">
    <property type="entry name" value="p27"/>
    <property type="match status" value="1"/>
</dbReference>
<name>A0A835VJK0_VANPL</name>
<keyword evidence="6" id="KW-1185">Reference proteome</keyword>
<evidence type="ECO:0000313" key="6">
    <source>
        <dbReference type="Proteomes" id="UP000636800"/>
    </source>
</evidence>
<evidence type="ECO:0000259" key="4">
    <source>
        <dbReference type="Pfam" id="PF02234"/>
    </source>
</evidence>